<dbReference type="GO" id="GO:0015074">
    <property type="term" value="P:DNA integration"/>
    <property type="evidence" value="ECO:0007669"/>
    <property type="project" value="InterPro"/>
</dbReference>
<dbReference type="PANTHER" id="PTHR37984">
    <property type="entry name" value="PROTEIN CBG26694"/>
    <property type="match status" value="1"/>
</dbReference>
<dbReference type="InterPro" id="IPR036397">
    <property type="entry name" value="RNaseH_sf"/>
</dbReference>
<dbReference type="InterPro" id="IPR050951">
    <property type="entry name" value="Retrovirus_Pol_polyprotein"/>
</dbReference>
<dbReference type="InterPro" id="IPR043502">
    <property type="entry name" value="DNA/RNA_pol_sf"/>
</dbReference>
<dbReference type="InterPro" id="IPR012337">
    <property type="entry name" value="RNaseH-like_sf"/>
</dbReference>
<evidence type="ECO:0000313" key="3">
    <source>
        <dbReference type="Proteomes" id="UP001054252"/>
    </source>
</evidence>
<evidence type="ECO:0000313" key="2">
    <source>
        <dbReference type="EMBL" id="GKV27941.1"/>
    </source>
</evidence>
<accession>A0AAV5KTY0</accession>
<feature type="domain" description="Integrase catalytic" evidence="1">
    <location>
        <begin position="135"/>
        <end position="269"/>
    </location>
</feature>
<reference evidence="2 3" key="1">
    <citation type="journal article" date="2021" name="Commun. Biol.">
        <title>The genome of Shorea leprosula (Dipterocarpaceae) highlights the ecological relevance of drought in aseasonal tropical rainforests.</title>
        <authorList>
            <person name="Ng K.K.S."/>
            <person name="Kobayashi M.J."/>
            <person name="Fawcett J.A."/>
            <person name="Hatakeyama M."/>
            <person name="Paape T."/>
            <person name="Ng C.H."/>
            <person name="Ang C.C."/>
            <person name="Tnah L.H."/>
            <person name="Lee C.T."/>
            <person name="Nishiyama T."/>
            <person name="Sese J."/>
            <person name="O'Brien M.J."/>
            <person name="Copetti D."/>
            <person name="Mohd Noor M.I."/>
            <person name="Ong R.C."/>
            <person name="Putra M."/>
            <person name="Sireger I.Z."/>
            <person name="Indrioko S."/>
            <person name="Kosugi Y."/>
            <person name="Izuno A."/>
            <person name="Isagi Y."/>
            <person name="Lee S.L."/>
            <person name="Shimizu K.K."/>
        </authorList>
    </citation>
    <scope>NUCLEOTIDE SEQUENCE [LARGE SCALE GENOMIC DNA]</scope>
    <source>
        <strain evidence="2">214</strain>
    </source>
</reference>
<dbReference type="EMBL" id="BPVZ01000077">
    <property type="protein sequence ID" value="GKV27941.1"/>
    <property type="molecule type" value="Genomic_DNA"/>
</dbReference>
<name>A0AAV5KTY0_9ROSI</name>
<protein>
    <recommendedName>
        <fullName evidence="1">Integrase catalytic domain-containing protein</fullName>
    </recommendedName>
</protein>
<dbReference type="Proteomes" id="UP001054252">
    <property type="component" value="Unassembled WGS sequence"/>
</dbReference>
<dbReference type="AlphaFoldDB" id="A0AAV5KTY0"/>
<dbReference type="SUPFAM" id="SSF56672">
    <property type="entry name" value="DNA/RNA polymerases"/>
    <property type="match status" value="1"/>
</dbReference>
<keyword evidence="3" id="KW-1185">Reference proteome</keyword>
<dbReference type="Gene3D" id="3.30.420.10">
    <property type="entry name" value="Ribonuclease H-like superfamily/Ribonuclease H"/>
    <property type="match status" value="1"/>
</dbReference>
<dbReference type="SUPFAM" id="SSF53098">
    <property type="entry name" value="Ribonuclease H-like"/>
    <property type="match status" value="1"/>
</dbReference>
<dbReference type="PROSITE" id="PS50994">
    <property type="entry name" value="INTEGRASE"/>
    <property type="match status" value="1"/>
</dbReference>
<proteinExistence type="predicted"/>
<organism evidence="2 3">
    <name type="scientific">Rubroshorea leprosula</name>
    <dbReference type="NCBI Taxonomy" id="152421"/>
    <lineage>
        <taxon>Eukaryota</taxon>
        <taxon>Viridiplantae</taxon>
        <taxon>Streptophyta</taxon>
        <taxon>Embryophyta</taxon>
        <taxon>Tracheophyta</taxon>
        <taxon>Spermatophyta</taxon>
        <taxon>Magnoliopsida</taxon>
        <taxon>eudicotyledons</taxon>
        <taxon>Gunneridae</taxon>
        <taxon>Pentapetalae</taxon>
        <taxon>rosids</taxon>
        <taxon>malvids</taxon>
        <taxon>Malvales</taxon>
        <taxon>Dipterocarpaceae</taxon>
        <taxon>Rubroshorea</taxon>
    </lineage>
</organism>
<gene>
    <name evidence="2" type="ORF">SLEP1_g37052</name>
</gene>
<evidence type="ECO:0000259" key="1">
    <source>
        <dbReference type="PROSITE" id="PS50994"/>
    </source>
</evidence>
<comment type="caution">
    <text evidence="2">The sequence shown here is derived from an EMBL/GenBank/DDBJ whole genome shotgun (WGS) entry which is preliminary data.</text>
</comment>
<dbReference type="CDD" id="cd01647">
    <property type="entry name" value="RT_LTR"/>
    <property type="match status" value="1"/>
</dbReference>
<dbReference type="InterPro" id="IPR001584">
    <property type="entry name" value="Integrase_cat-core"/>
</dbReference>
<dbReference type="InterPro" id="IPR043128">
    <property type="entry name" value="Rev_trsase/Diguanyl_cyclase"/>
</dbReference>
<dbReference type="Gene3D" id="3.30.70.270">
    <property type="match status" value="1"/>
</dbReference>
<sequence length="320" mass="35483">MCIDYTNLNDACPKDCHLMPNIDKLVEVASRNERLSLLDAYLGYHQVHMAPEDEVKTTFYAGDEIYCYVMMPFGVQECRSNISRNGNNRIPSSDRYSMKLNPVKCTFGVELGKFLGVIVSRRGIEVNLKKIKAIEEMKPPRSTKDMQRLTGWVAALHRLSNNLDELKAYLSSPPLLTKAKEGTEEAATILQGAEQSSAGGVPDNIPAEVSNLRYGIPNQIIANNGPQFNCNSVKDFCSSYGIKLVFTSVCHPEANGMVESVNKAIIEGIKPSSKKGWLVGFETHFGKLALNWEGPYVVNEIPHPGAYILQDSEGKRVPRV</sequence>
<dbReference type="GO" id="GO:0003676">
    <property type="term" value="F:nucleic acid binding"/>
    <property type="evidence" value="ECO:0007669"/>
    <property type="project" value="InterPro"/>
</dbReference>
<dbReference type="PANTHER" id="PTHR37984:SF5">
    <property type="entry name" value="PROTEIN NYNRIN-LIKE"/>
    <property type="match status" value="1"/>
</dbReference>